<organism evidence="2 3">
    <name type="scientific">Austropuccinia psidii MF-1</name>
    <dbReference type="NCBI Taxonomy" id="1389203"/>
    <lineage>
        <taxon>Eukaryota</taxon>
        <taxon>Fungi</taxon>
        <taxon>Dikarya</taxon>
        <taxon>Basidiomycota</taxon>
        <taxon>Pucciniomycotina</taxon>
        <taxon>Pucciniomycetes</taxon>
        <taxon>Pucciniales</taxon>
        <taxon>Sphaerophragmiaceae</taxon>
        <taxon>Austropuccinia</taxon>
    </lineage>
</organism>
<protein>
    <recommendedName>
        <fullName evidence="4">Reverse transcriptase domain-containing protein</fullName>
    </recommendedName>
</protein>
<proteinExistence type="predicted"/>
<comment type="caution">
    <text evidence="2">The sequence shown here is derived from an EMBL/GenBank/DDBJ whole genome shotgun (WGS) entry which is preliminary data.</text>
</comment>
<evidence type="ECO:0000313" key="3">
    <source>
        <dbReference type="Proteomes" id="UP000765509"/>
    </source>
</evidence>
<feature type="region of interest" description="Disordered" evidence="1">
    <location>
        <begin position="1"/>
        <end position="27"/>
    </location>
</feature>
<evidence type="ECO:0000256" key="1">
    <source>
        <dbReference type="SAM" id="MobiDB-lite"/>
    </source>
</evidence>
<evidence type="ECO:0000313" key="2">
    <source>
        <dbReference type="EMBL" id="MBW0461901.1"/>
    </source>
</evidence>
<dbReference type="PANTHER" id="PTHR33481:SF1">
    <property type="entry name" value="ENDONUCLEASE_EXONUCLEASE_PHOSPHATASE DOMAIN-CONTAINING PROTEIN-RELATED"/>
    <property type="match status" value="1"/>
</dbReference>
<reference evidence="2" key="1">
    <citation type="submission" date="2021-03" db="EMBL/GenBank/DDBJ databases">
        <title>Draft genome sequence of rust myrtle Austropuccinia psidii MF-1, a brazilian biotype.</title>
        <authorList>
            <person name="Quecine M.C."/>
            <person name="Pachon D.M.R."/>
            <person name="Bonatelli M.L."/>
            <person name="Correr F.H."/>
            <person name="Franceschini L.M."/>
            <person name="Leite T.F."/>
            <person name="Margarido G.R.A."/>
            <person name="Almeida C.A."/>
            <person name="Ferrarezi J.A."/>
            <person name="Labate C.A."/>
        </authorList>
    </citation>
    <scope>NUCLEOTIDE SEQUENCE</scope>
    <source>
        <strain evidence="2">MF-1</strain>
    </source>
</reference>
<dbReference type="PANTHER" id="PTHR33481">
    <property type="entry name" value="REVERSE TRANSCRIPTASE"/>
    <property type="match status" value="1"/>
</dbReference>
<dbReference type="AlphaFoldDB" id="A0A9Q3BBC1"/>
<evidence type="ECO:0008006" key="4">
    <source>
        <dbReference type="Google" id="ProtNLM"/>
    </source>
</evidence>
<feature type="compositionally biased region" description="Polar residues" evidence="1">
    <location>
        <begin position="1"/>
        <end position="22"/>
    </location>
</feature>
<dbReference type="Proteomes" id="UP000765509">
    <property type="component" value="Unassembled WGS sequence"/>
</dbReference>
<name>A0A9Q3BBC1_9BASI</name>
<accession>A0A9Q3BBC1</accession>
<dbReference type="OrthoDB" id="412006at2759"/>
<sequence length="120" mass="13583">MFAQSGGQADLSNIEPTTQSLPPTFDRITREDIRKNIEFLPLKKALGPDMIPNELIKILKNTIDYSLENFFNSFLKLGHFPKSLKTATTVIIQNAKKADYVDPSAYQPKALPNTIRKLFE</sequence>
<dbReference type="EMBL" id="AVOT02000240">
    <property type="protein sequence ID" value="MBW0461901.1"/>
    <property type="molecule type" value="Genomic_DNA"/>
</dbReference>
<gene>
    <name evidence="2" type="ORF">O181_001616</name>
</gene>
<keyword evidence="3" id="KW-1185">Reference proteome</keyword>